<proteinExistence type="predicted"/>
<evidence type="ECO:0000313" key="1">
    <source>
        <dbReference type="EMBL" id="MBD2772059.1"/>
    </source>
</evidence>
<accession>A0A8J6XBZ8</accession>
<name>A0A8J6XBZ8_9CYAN</name>
<dbReference type="Gene3D" id="1.10.1220.10">
    <property type="entry name" value="Met repressor-like"/>
    <property type="match status" value="1"/>
</dbReference>
<dbReference type="RefSeq" id="WP_190826348.1">
    <property type="nucleotide sequence ID" value="NZ_CAWPPI010000034.1"/>
</dbReference>
<comment type="caution">
    <text evidence="1">The sequence shown here is derived from an EMBL/GenBank/DDBJ whole genome shotgun (WGS) entry which is preliminary data.</text>
</comment>
<keyword evidence="2" id="KW-1185">Reference proteome</keyword>
<dbReference type="InterPro" id="IPR013321">
    <property type="entry name" value="Arc_rbn_hlx_hlx"/>
</dbReference>
<dbReference type="AlphaFoldDB" id="A0A8J6XBZ8"/>
<dbReference type="EMBL" id="JACXAE010000034">
    <property type="protein sequence ID" value="MBD2772059.1"/>
    <property type="molecule type" value="Genomic_DNA"/>
</dbReference>
<dbReference type="Proteomes" id="UP000629098">
    <property type="component" value="Unassembled WGS sequence"/>
</dbReference>
<sequence length="216" mass="24884">MATSPMLAARVPPEWAEKVKAIAKQTNRTEAEVLRQALQEFLERRGELTAEAATPVPFDTNLVSKDDLQALEQRFDERFGTLIKMFQQLQQQVDKLSAPPAPVPQSPVKLAEEQHLKQRLNDQGIALMGEICLRDDQLAQQFQEVQQQFGVLASVIANLESRFDELPLPFSDTPESKQIQQDVTDTPYWQQRFTEFLDETTETDFWNWYERGEDDE</sequence>
<gene>
    <name evidence="1" type="ORF">ICL16_08140</name>
</gene>
<dbReference type="InterPro" id="IPR010985">
    <property type="entry name" value="Ribbon_hlx_hlx"/>
</dbReference>
<dbReference type="SUPFAM" id="SSF47598">
    <property type="entry name" value="Ribbon-helix-helix"/>
    <property type="match status" value="1"/>
</dbReference>
<organism evidence="1 2">
    <name type="scientific">Iningainema tapete BLCC-T55</name>
    <dbReference type="NCBI Taxonomy" id="2748662"/>
    <lineage>
        <taxon>Bacteria</taxon>
        <taxon>Bacillati</taxon>
        <taxon>Cyanobacteriota</taxon>
        <taxon>Cyanophyceae</taxon>
        <taxon>Nostocales</taxon>
        <taxon>Scytonemataceae</taxon>
        <taxon>Iningainema tapete</taxon>
    </lineage>
</organism>
<reference evidence="1" key="1">
    <citation type="submission" date="2020-09" db="EMBL/GenBank/DDBJ databases">
        <title>Iningainema tapete sp. nov. (Scytonemataceae, Cyanobacteria) from greenhouses in central Florida (USA) produces two types of nodularin with biosynthetic potential for microcystin-LR and anabaenopeptins.</title>
        <authorList>
            <person name="Berthold D.E."/>
            <person name="Lefler F.W."/>
            <person name="Huang I.-S."/>
            <person name="Abdulla H."/>
            <person name="Zimba P.V."/>
            <person name="Laughinghouse H.D. IV."/>
        </authorList>
    </citation>
    <scope>NUCLEOTIDE SEQUENCE</scope>
    <source>
        <strain evidence="1">BLCCT55</strain>
    </source>
</reference>
<dbReference type="GO" id="GO:0006355">
    <property type="term" value="P:regulation of DNA-templated transcription"/>
    <property type="evidence" value="ECO:0007669"/>
    <property type="project" value="InterPro"/>
</dbReference>
<evidence type="ECO:0000313" key="2">
    <source>
        <dbReference type="Proteomes" id="UP000629098"/>
    </source>
</evidence>
<protein>
    <submittedName>
        <fullName evidence="1">Uncharacterized protein</fullName>
    </submittedName>
</protein>